<reference evidence="1" key="1">
    <citation type="submission" date="2023-02" db="EMBL/GenBank/DDBJ databases">
        <title>Identification and recombinant expression of a fungal hydrolase from Papiliotrema laurentii that hydrolyzes apple cutin and clears colloidal polyester polyurethane.</title>
        <authorList>
            <consortium name="DOE Joint Genome Institute"/>
            <person name="Roman V.A."/>
            <person name="Bojanowski C."/>
            <person name="Crable B.R."/>
            <person name="Wagner D.N."/>
            <person name="Hung C.S."/>
            <person name="Nadeau L.J."/>
            <person name="Schratz L."/>
            <person name="Haridas S."/>
            <person name="Pangilinan J."/>
            <person name="Lipzen A."/>
            <person name="Na H."/>
            <person name="Yan M."/>
            <person name="Ng V."/>
            <person name="Grigoriev I.V."/>
            <person name="Spatafora J.W."/>
            <person name="Barlow D."/>
            <person name="Biffinger J."/>
            <person name="Kelley-Loughnane N."/>
            <person name="Varaljay V.A."/>
            <person name="Crookes-Goodson W.J."/>
        </authorList>
    </citation>
    <scope>NUCLEOTIDE SEQUENCE</scope>
    <source>
        <strain evidence="1">5307AH</strain>
    </source>
</reference>
<accession>A0AAD9FVD5</accession>
<evidence type="ECO:0000313" key="1">
    <source>
        <dbReference type="EMBL" id="KAK1926815.1"/>
    </source>
</evidence>
<gene>
    <name evidence="1" type="ORF">DB88DRAFT_483087</name>
</gene>
<keyword evidence="2" id="KW-1185">Reference proteome</keyword>
<dbReference type="GO" id="GO:0070390">
    <property type="term" value="C:transcription export complex 2"/>
    <property type="evidence" value="ECO:0007669"/>
    <property type="project" value="TreeGrafter"/>
</dbReference>
<dbReference type="GO" id="GO:0000973">
    <property type="term" value="P:post-transcriptional tethering of RNA polymerase II gene DNA at nuclear periphery"/>
    <property type="evidence" value="ECO:0007669"/>
    <property type="project" value="TreeGrafter"/>
</dbReference>
<comment type="caution">
    <text evidence="1">The sequence shown here is derived from an EMBL/GenBank/DDBJ whole genome shotgun (WGS) entry which is preliminary data.</text>
</comment>
<dbReference type="PANTHER" id="PTHR12732">
    <property type="entry name" value="UNCHARACTERIZED PROTEASOME COMPONENT REGION PCI-CONTAINING"/>
    <property type="match status" value="1"/>
</dbReference>
<evidence type="ECO:0008006" key="3">
    <source>
        <dbReference type="Google" id="ProtNLM"/>
    </source>
</evidence>
<protein>
    <recommendedName>
        <fullName evidence="3">PCI domain-containing protein</fullName>
    </recommendedName>
</protein>
<name>A0AAD9FVD5_PAPLA</name>
<organism evidence="1 2">
    <name type="scientific">Papiliotrema laurentii</name>
    <name type="common">Cryptococcus laurentii</name>
    <dbReference type="NCBI Taxonomy" id="5418"/>
    <lineage>
        <taxon>Eukaryota</taxon>
        <taxon>Fungi</taxon>
        <taxon>Dikarya</taxon>
        <taxon>Basidiomycota</taxon>
        <taxon>Agaricomycotina</taxon>
        <taxon>Tremellomycetes</taxon>
        <taxon>Tremellales</taxon>
        <taxon>Rhynchogastremaceae</taxon>
        <taxon>Papiliotrema</taxon>
    </lineage>
</organism>
<proteinExistence type="predicted"/>
<sequence>MSSDSVVQYIRLLVDAFVSRNAGEIAYSVPLDPSHQYFQLLKPALAGFPASALTEENAVTYCTNLHEDVKENFARFLVAVLKFVKGHGEGVSKMEASIGDFQRLNALYVETNRLFDIKIDGVFANSHLGPLVVSLARALVSYSNKAASESNHPERSLSSPRSIRDTTRQTIEATFRITTKKLSEEDLRQEHCIGDVMYPITNVLCRIYAQRKLHSIAVLTQRSIDQCMPDEDERLRRRVHAVRQTDLCESYYWRGRLGVVLLDFRNAKYWLDKAEACCPPGAWSQMRSILIRSIPVNLLLGKHPRIDILNQYKLQLFFPLINAYLTGNVAAWRKELETNNEWYRSRQIWLILYERGEILVWRNLFRRAWKYYVLANPDKGERGHCPTWVLRQAVELAFKGSGEVEEEQVGVDDIVCMIASLIDHGFILGYLSYSNQTMVLKKGDGGMAAFPPIHTVRPRPITLASRQ</sequence>
<dbReference type="GO" id="GO:0006368">
    <property type="term" value="P:transcription elongation by RNA polymerase II"/>
    <property type="evidence" value="ECO:0007669"/>
    <property type="project" value="TreeGrafter"/>
</dbReference>
<dbReference type="InterPro" id="IPR045114">
    <property type="entry name" value="Csn12-like"/>
</dbReference>
<dbReference type="Gene3D" id="1.10.10.10">
    <property type="entry name" value="Winged helix-like DNA-binding domain superfamily/Winged helix DNA-binding domain"/>
    <property type="match status" value="1"/>
</dbReference>
<dbReference type="InterPro" id="IPR036388">
    <property type="entry name" value="WH-like_DNA-bd_sf"/>
</dbReference>
<dbReference type="PANTHER" id="PTHR12732:SF8">
    <property type="entry name" value="NUCLEAR MRNA EXPORT PROTEIN THP1"/>
    <property type="match status" value="1"/>
</dbReference>
<dbReference type="Proteomes" id="UP001182556">
    <property type="component" value="Unassembled WGS sequence"/>
</dbReference>
<dbReference type="GO" id="GO:0016973">
    <property type="term" value="P:poly(A)+ mRNA export from nucleus"/>
    <property type="evidence" value="ECO:0007669"/>
    <property type="project" value="TreeGrafter"/>
</dbReference>
<evidence type="ECO:0000313" key="2">
    <source>
        <dbReference type="Proteomes" id="UP001182556"/>
    </source>
</evidence>
<dbReference type="AlphaFoldDB" id="A0AAD9FVD5"/>
<dbReference type="EMBL" id="JAODAN010000002">
    <property type="protein sequence ID" value="KAK1926815.1"/>
    <property type="molecule type" value="Genomic_DNA"/>
</dbReference>
<dbReference type="GO" id="GO:0003723">
    <property type="term" value="F:RNA binding"/>
    <property type="evidence" value="ECO:0007669"/>
    <property type="project" value="InterPro"/>
</dbReference>
<dbReference type="GO" id="GO:0003690">
    <property type="term" value="F:double-stranded DNA binding"/>
    <property type="evidence" value="ECO:0007669"/>
    <property type="project" value="InterPro"/>
</dbReference>